<evidence type="ECO:0000256" key="1">
    <source>
        <dbReference type="SAM" id="Phobius"/>
    </source>
</evidence>
<proteinExistence type="predicted"/>
<keyword evidence="1" id="KW-0472">Membrane</keyword>
<reference evidence="2" key="1">
    <citation type="submission" date="2020-03" db="EMBL/GenBank/DDBJ databases">
        <authorList>
            <person name="Zhang R."/>
        </authorList>
    </citation>
    <scope>NUCLEOTIDE SEQUENCE</scope>
</reference>
<dbReference type="EMBL" id="GILB01013008">
    <property type="protein sequence ID" value="NUU93341.1"/>
    <property type="molecule type" value="Transcribed_RNA"/>
</dbReference>
<feature type="transmembrane region" description="Helical" evidence="1">
    <location>
        <begin position="12"/>
        <end position="33"/>
    </location>
</feature>
<evidence type="ECO:0000313" key="2">
    <source>
        <dbReference type="EMBL" id="NUU93341.1"/>
    </source>
</evidence>
<dbReference type="AlphaFoldDB" id="A0A6M2F8T3"/>
<name>A0A6M2F8T3_9ROSI</name>
<organism evidence="2">
    <name type="scientific">Populus davidiana</name>
    <dbReference type="NCBI Taxonomy" id="266767"/>
    <lineage>
        <taxon>Eukaryota</taxon>
        <taxon>Viridiplantae</taxon>
        <taxon>Streptophyta</taxon>
        <taxon>Embryophyta</taxon>
        <taxon>Tracheophyta</taxon>
        <taxon>Spermatophyta</taxon>
        <taxon>Magnoliopsida</taxon>
        <taxon>eudicotyledons</taxon>
        <taxon>Gunneridae</taxon>
        <taxon>Pentapetalae</taxon>
        <taxon>rosids</taxon>
        <taxon>fabids</taxon>
        <taxon>Malpighiales</taxon>
        <taxon>Salicaceae</taxon>
        <taxon>Saliceae</taxon>
        <taxon>Populus</taxon>
    </lineage>
</organism>
<keyword evidence="1" id="KW-0812">Transmembrane</keyword>
<keyword evidence="1" id="KW-1133">Transmembrane helix</keyword>
<accession>A0A6M2F8T3</accession>
<protein>
    <submittedName>
        <fullName evidence="2">Uncharacterized protein</fullName>
    </submittedName>
</protein>
<sequence>MHGFWREGTNAFLSMFSPMIIDLVTIYTLPYLAEATRKQSQPNRIGNRDHNGCGHGISPESSASNCAMRLLVGKRQGLQTCSTVLNKLSGSTSIFLREREIVIGILVSCGQSPTAISSRELHRSLPE</sequence>